<name>A0ACD1E0W6_9MICO</name>
<gene>
    <name evidence="1" type="ORF">KM842_09615</name>
</gene>
<evidence type="ECO:0000313" key="2">
    <source>
        <dbReference type="Proteomes" id="UP000681794"/>
    </source>
</evidence>
<proteinExistence type="predicted"/>
<keyword evidence="2" id="KW-1185">Reference proteome</keyword>
<dbReference type="EMBL" id="CP076544">
    <property type="protein sequence ID" value="QWS32548.1"/>
    <property type="molecule type" value="Genomic_DNA"/>
</dbReference>
<organism evidence="1 2">
    <name type="scientific">Curtobacterium aetherium</name>
    <dbReference type="NCBI Taxonomy" id="2841594"/>
    <lineage>
        <taxon>Bacteria</taxon>
        <taxon>Bacillati</taxon>
        <taxon>Actinomycetota</taxon>
        <taxon>Actinomycetes</taxon>
        <taxon>Micrococcales</taxon>
        <taxon>Microbacteriaceae</taxon>
        <taxon>Curtobacterium</taxon>
    </lineage>
</organism>
<protein>
    <submittedName>
        <fullName evidence="1">Uncharacterized protein</fullName>
    </submittedName>
</protein>
<evidence type="ECO:0000313" key="1">
    <source>
        <dbReference type="EMBL" id="QWS32548.1"/>
    </source>
</evidence>
<reference evidence="1" key="1">
    <citation type="submission" date="2021-06" db="EMBL/GenBank/DDBJ databases">
        <authorList>
            <person name="Ellington A.J."/>
            <person name="Bryan N.C."/>
            <person name="Christner B.C."/>
            <person name="Reisch C.R."/>
        </authorList>
    </citation>
    <scope>NUCLEOTIDE SEQUENCE</scope>
    <source>
        <strain evidence="1">L6-1</strain>
    </source>
</reference>
<sequence length="768" mass="84655">MKARKELDRSLQSLEGLIAQSNAFDLLGLVRMYTVPPTLEGHRESESQSSPATLELVASMIRHRAAGDDAPAPDPSTDPGEIVIAAERAIDAHLWLLLSESTEGHHPLAELAGQFRMTELRVRGRQYQSVQSTVEDELFGVAAVSELMDRHLGFSYNDLQRVRVAFGEQWSQNRSGSLEELHRLYEEHKDDEPTDELRAQLQAAMHTAMFKPGVSMTVTAEEISQRSGLSSETCTSVLDAFAVPFDTTRTPIEAAQAFLRGDNELLLRNLLKDSRGRYFGVGGDLGIDGLRPIFEEAIKPVQKAWDRYQKHRGVVAERLAARHLQAVLQPDRSYESIKYFRPIPGTDAVTLGSACDRPATHGEPAEADLLMVIDDIAICVEVKAAAISTSARRGSVLRLAKDLEKTVGDARSQADRLADLIERNHGLWVPDEGWLDLSEVREVRSIAVTLEDLSSLNCSLDALVRARVMPAGRLPWVVSLHDLIVTTRILDRASELLLYLRRRTDSEVATRYSGIDELDFVMLFVEGQLWVDLDPAVMHAKYPKAPRLTGADRARYRKEAQLTRVGTHTDDLDAWMYYTDGLVDAPAERPSFRSDDGMDELVDALAAHRGQGWLSTSTDLLNGSSEQRASIMSSITRLLRAARGDGKRHSLFVALPGPWGFSAVVFGTGHGARDSGALAALSDYAAAKQYQLEVDRCLTVLLNAEGAVLGTAYRGRGFRNLRRWSCGRLRWACRIRQPGCASHRLTPVGQVGDFAAGLGELAEASVCG</sequence>
<dbReference type="Proteomes" id="UP000681794">
    <property type="component" value="Chromosome"/>
</dbReference>
<accession>A0ACD1E0W6</accession>